<dbReference type="GO" id="GO:0071392">
    <property type="term" value="P:cellular response to estradiol stimulus"/>
    <property type="evidence" value="ECO:0007669"/>
    <property type="project" value="TreeGrafter"/>
</dbReference>
<dbReference type="STRING" id="56723.ENSLBEP00000033558"/>
<dbReference type="InParanoid" id="A0A3Q3GT29"/>
<feature type="transmembrane region" description="Helical" evidence="9">
    <location>
        <begin position="186"/>
        <end position="208"/>
    </location>
</feature>
<dbReference type="CDD" id="cd00637">
    <property type="entry name" value="7tm_classA_rhodopsin-like"/>
    <property type="match status" value="1"/>
</dbReference>
<accession>A0A3Q3GT29</accession>
<feature type="transmembrane region" description="Helical" evidence="9">
    <location>
        <begin position="283"/>
        <end position="303"/>
    </location>
</feature>
<comment type="subcellular location">
    <subcellularLocation>
        <location evidence="1">Cell membrane</location>
        <topology evidence="1">Multi-pass membrane protein</topology>
    </subcellularLocation>
</comment>
<dbReference type="Ensembl" id="ENSLBET00000035029.1">
    <property type="protein sequence ID" value="ENSLBEP00000033558.1"/>
    <property type="gene ID" value="ENSLBEG00000025259.1"/>
</dbReference>
<evidence type="ECO:0000313" key="11">
    <source>
        <dbReference type="Ensembl" id="ENSLBEP00000033558.1"/>
    </source>
</evidence>
<dbReference type="GO" id="GO:0004994">
    <property type="term" value="F:somatostatin receptor activity"/>
    <property type="evidence" value="ECO:0007669"/>
    <property type="project" value="TreeGrafter"/>
</dbReference>
<keyword evidence="5" id="KW-0297">G-protein coupled receptor</keyword>
<name>A0A3Q3GT29_9LABR</name>
<keyword evidence="3 9" id="KW-0812">Transmembrane</keyword>
<dbReference type="AlphaFoldDB" id="A0A3Q3GT29"/>
<dbReference type="Gene3D" id="1.20.1070.10">
    <property type="entry name" value="Rhodopsin 7-helix transmembrane proteins"/>
    <property type="match status" value="1"/>
</dbReference>
<protein>
    <submittedName>
        <fullName evidence="11">Uncharacterized LOC109982916</fullName>
    </submittedName>
</protein>
<dbReference type="InterPro" id="IPR000276">
    <property type="entry name" value="GPCR_Rhodpsn"/>
</dbReference>
<keyword evidence="4 9" id="KW-1133">Transmembrane helix</keyword>
<evidence type="ECO:0000256" key="2">
    <source>
        <dbReference type="ARBA" id="ARBA00022475"/>
    </source>
</evidence>
<reference evidence="11" key="2">
    <citation type="submission" date="2025-09" db="UniProtKB">
        <authorList>
            <consortium name="Ensembl"/>
        </authorList>
    </citation>
    <scope>IDENTIFICATION</scope>
</reference>
<feature type="domain" description="G-protein coupled receptors family 1 profile" evidence="10">
    <location>
        <begin position="21"/>
        <end position="294"/>
    </location>
</feature>
<dbReference type="GO" id="GO:0071385">
    <property type="term" value="P:cellular response to glucocorticoid stimulus"/>
    <property type="evidence" value="ECO:0007669"/>
    <property type="project" value="TreeGrafter"/>
</dbReference>
<keyword evidence="6 9" id="KW-0472">Membrane</keyword>
<dbReference type="Pfam" id="PF00001">
    <property type="entry name" value="7tm_1"/>
    <property type="match status" value="1"/>
</dbReference>
<dbReference type="InterPro" id="IPR017452">
    <property type="entry name" value="GPCR_Rhodpsn_7TM"/>
</dbReference>
<dbReference type="PANTHER" id="PTHR24229">
    <property type="entry name" value="NEUROPEPTIDES RECEPTOR"/>
    <property type="match status" value="1"/>
</dbReference>
<dbReference type="SUPFAM" id="SSF81321">
    <property type="entry name" value="Family A G protein-coupled receptor-like"/>
    <property type="match status" value="1"/>
</dbReference>
<dbReference type="GO" id="GO:0043005">
    <property type="term" value="C:neuron projection"/>
    <property type="evidence" value="ECO:0007669"/>
    <property type="project" value="TreeGrafter"/>
</dbReference>
<evidence type="ECO:0000256" key="6">
    <source>
        <dbReference type="ARBA" id="ARBA00023136"/>
    </source>
</evidence>
<evidence type="ECO:0000259" key="10">
    <source>
        <dbReference type="PROSITE" id="PS50262"/>
    </source>
</evidence>
<feature type="transmembrane region" description="Helical" evidence="9">
    <location>
        <begin position="127"/>
        <end position="149"/>
    </location>
</feature>
<dbReference type="PANTHER" id="PTHR24229:SF6">
    <property type="entry name" value="SOMATOSTATIN RECEPTOR TYPE 2"/>
    <property type="match status" value="1"/>
</dbReference>
<evidence type="ECO:0000256" key="4">
    <source>
        <dbReference type="ARBA" id="ARBA00022989"/>
    </source>
</evidence>
<evidence type="ECO:0000313" key="12">
    <source>
        <dbReference type="Proteomes" id="UP000261660"/>
    </source>
</evidence>
<feature type="transmembrane region" description="Helical" evidence="9">
    <location>
        <begin position="85"/>
        <end position="106"/>
    </location>
</feature>
<reference evidence="11" key="1">
    <citation type="submission" date="2025-08" db="UniProtKB">
        <authorList>
            <consortium name="Ensembl"/>
        </authorList>
    </citation>
    <scope>IDENTIFICATION</scope>
</reference>
<keyword evidence="7" id="KW-0675">Receptor</keyword>
<evidence type="ECO:0000256" key="5">
    <source>
        <dbReference type="ARBA" id="ARBA00023040"/>
    </source>
</evidence>
<feature type="transmembrane region" description="Helical" evidence="9">
    <location>
        <begin position="242"/>
        <end position="263"/>
    </location>
</feature>
<evidence type="ECO:0000256" key="9">
    <source>
        <dbReference type="SAM" id="Phobius"/>
    </source>
</evidence>
<dbReference type="Proteomes" id="UP000261660">
    <property type="component" value="Unplaced"/>
</dbReference>
<sequence length="309" mass="34530">MVSFSAILEITMFVSCLGFLGNVLLIVSILQNQLSRVKSFDLFLLGLAVANLEEIIIVNIYDIIIHWTSTTATATGTLACHLLKFLTVFGEISSILFTVLISIFRYQKLRDASKRGNLSIFLDSIRLAWMVSGVCVALSFLLSVPIFVISPHGHTANITRNSSVCPPDFFQCSQNDCPTLNQFFKYLFLLVCNLLPLIIVTVTGILIIRVLMKQRRKVQPVGSVSGSSHFSRKSTHMKLQRSTIAVLAAMGLFQVNWTLYLIFHLTLSTIEFPFWAEIELLISTSYASISPYVYGIGTNLFTLKNLTKK</sequence>
<evidence type="ECO:0000256" key="3">
    <source>
        <dbReference type="ARBA" id="ARBA00022692"/>
    </source>
</evidence>
<evidence type="ECO:0000256" key="7">
    <source>
        <dbReference type="ARBA" id="ARBA00023170"/>
    </source>
</evidence>
<dbReference type="GO" id="GO:0005886">
    <property type="term" value="C:plasma membrane"/>
    <property type="evidence" value="ECO:0007669"/>
    <property type="project" value="UniProtKB-SubCell"/>
</dbReference>
<evidence type="ECO:0000256" key="8">
    <source>
        <dbReference type="ARBA" id="ARBA00023224"/>
    </source>
</evidence>
<dbReference type="OrthoDB" id="8930837at2759"/>
<keyword evidence="8" id="KW-0807">Transducer</keyword>
<organism evidence="11 12">
    <name type="scientific">Labrus bergylta</name>
    <name type="common">ballan wrasse</name>
    <dbReference type="NCBI Taxonomy" id="56723"/>
    <lineage>
        <taxon>Eukaryota</taxon>
        <taxon>Metazoa</taxon>
        <taxon>Chordata</taxon>
        <taxon>Craniata</taxon>
        <taxon>Vertebrata</taxon>
        <taxon>Euteleostomi</taxon>
        <taxon>Actinopterygii</taxon>
        <taxon>Neopterygii</taxon>
        <taxon>Teleostei</taxon>
        <taxon>Neoteleostei</taxon>
        <taxon>Acanthomorphata</taxon>
        <taxon>Eupercaria</taxon>
        <taxon>Labriformes</taxon>
        <taxon>Labridae</taxon>
        <taxon>Labrus</taxon>
    </lineage>
</organism>
<keyword evidence="12" id="KW-1185">Reference proteome</keyword>
<proteinExistence type="predicted"/>
<feature type="transmembrane region" description="Helical" evidence="9">
    <location>
        <begin position="6"/>
        <end position="30"/>
    </location>
</feature>
<keyword evidence="2" id="KW-1003">Cell membrane</keyword>
<dbReference type="PROSITE" id="PS50262">
    <property type="entry name" value="G_PROTEIN_RECEP_F1_2"/>
    <property type="match status" value="1"/>
</dbReference>
<feature type="transmembrane region" description="Helical" evidence="9">
    <location>
        <begin position="42"/>
        <end position="65"/>
    </location>
</feature>
<dbReference type="GO" id="GO:0042923">
    <property type="term" value="F:neuropeptide binding"/>
    <property type="evidence" value="ECO:0007669"/>
    <property type="project" value="TreeGrafter"/>
</dbReference>
<evidence type="ECO:0000256" key="1">
    <source>
        <dbReference type="ARBA" id="ARBA00004651"/>
    </source>
</evidence>
<dbReference type="PRINTS" id="PR00237">
    <property type="entry name" value="GPCRRHODOPSN"/>
</dbReference>
<dbReference type="GeneTree" id="ENSGT00730000112468"/>